<organism evidence="2 3">
    <name type="scientific">Halapricum salinum</name>
    <dbReference type="NCBI Taxonomy" id="1457250"/>
    <lineage>
        <taxon>Archaea</taxon>
        <taxon>Methanobacteriati</taxon>
        <taxon>Methanobacteriota</taxon>
        <taxon>Stenosarchaea group</taxon>
        <taxon>Halobacteria</taxon>
        <taxon>Halobacteriales</taxon>
        <taxon>Haloarculaceae</taxon>
        <taxon>Halapricum</taxon>
    </lineage>
</organism>
<gene>
    <name evidence="2" type="ORF">DV733_12650</name>
</gene>
<dbReference type="GeneID" id="39848724"/>
<proteinExistence type="predicted"/>
<evidence type="ECO:0000256" key="1">
    <source>
        <dbReference type="SAM" id="MobiDB-lite"/>
    </source>
</evidence>
<evidence type="ECO:0000313" key="2">
    <source>
        <dbReference type="EMBL" id="QCC52024.1"/>
    </source>
</evidence>
<name>A0A4D6HD71_9EURY</name>
<keyword evidence="3" id="KW-1185">Reference proteome</keyword>
<reference evidence="2 3" key="1">
    <citation type="journal article" date="2019" name="Nat. Commun.">
        <title>A new type of DNA phosphorothioation-based antiviral system in archaea.</title>
        <authorList>
            <person name="Xiong L."/>
            <person name="Liu S."/>
            <person name="Chen S."/>
            <person name="Xiao Y."/>
            <person name="Zhu B."/>
            <person name="Gao Y."/>
            <person name="Zhang Y."/>
            <person name="Chen B."/>
            <person name="Luo J."/>
            <person name="Deng Z."/>
            <person name="Chen X."/>
            <person name="Wang L."/>
            <person name="Chen S."/>
        </authorList>
    </citation>
    <scope>NUCLEOTIDE SEQUENCE [LARGE SCALE GENOMIC DNA]</scope>
    <source>
        <strain evidence="2 3">CBA1105</strain>
    </source>
</reference>
<dbReference type="KEGG" id="hsn:DV733_12650"/>
<protein>
    <submittedName>
        <fullName evidence="2">Uncharacterized protein</fullName>
    </submittedName>
</protein>
<dbReference type="Proteomes" id="UP000296706">
    <property type="component" value="Chromosome"/>
</dbReference>
<feature type="region of interest" description="Disordered" evidence="1">
    <location>
        <begin position="50"/>
        <end position="70"/>
    </location>
</feature>
<dbReference type="AlphaFoldDB" id="A0A4D6HD71"/>
<dbReference type="RefSeq" id="WP_049994372.1">
    <property type="nucleotide sequence ID" value="NZ_CP031310.1"/>
</dbReference>
<evidence type="ECO:0000313" key="3">
    <source>
        <dbReference type="Proteomes" id="UP000296706"/>
    </source>
</evidence>
<dbReference type="EMBL" id="CP031310">
    <property type="protein sequence ID" value="QCC52024.1"/>
    <property type="molecule type" value="Genomic_DNA"/>
</dbReference>
<dbReference type="STRING" id="1457250.GCA_000755225_00358"/>
<accession>A0A4D6HD71</accession>
<sequence length="161" mass="18324">MDYIIGNIGDKTVVLTVIGSTLMAAEEFSRPVEHDASESNCNGEDFVVETENKRNSGPDNPEHTLRDEKPINSYEKLKEIIKNPDRILDFGNRRYLLKRFEGGKTAVIKLHKNLDPTLSDVVFELITQLTDSNRLYDSMDDAVDDMEEDIEDDDPTRDIDC</sequence>